<dbReference type="InterPro" id="IPR027417">
    <property type="entry name" value="P-loop_NTPase"/>
</dbReference>
<dbReference type="STRING" id="9986.ENSOCUP00000044587"/>
<dbReference type="InterPro" id="IPR001609">
    <property type="entry name" value="Myosin_head_motor_dom-like"/>
</dbReference>
<dbReference type="SMR" id="A0A5F9DGV7"/>
<dbReference type="GO" id="GO:0005737">
    <property type="term" value="C:cytoplasm"/>
    <property type="evidence" value="ECO:0007669"/>
    <property type="project" value="TreeGrafter"/>
</dbReference>
<dbReference type="GO" id="GO:0007015">
    <property type="term" value="P:actin filament organization"/>
    <property type="evidence" value="ECO:0007669"/>
    <property type="project" value="TreeGrafter"/>
</dbReference>
<feature type="domain" description="Myosin motor" evidence="9">
    <location>
        <begin position="82"/>
        <end position="295"/>
    </location>
</feature>
<dbReference type="FunFam" id="3.40.850.10:FF:000101">
    <property type="entry name" value="Slow myosin heavy chain 2"/>
    <property type="match status" value="1"/>
</dbReference>
<feature type="binding site" evidence="8">
    <location>
        <begin position="174"/>
        <end position="181"/>
    </location>
    <ligand>
        <name>ATP</name>
        <dbReference type="ChEBI" id="CHEBI:30616"/>
    </ligand>
</feature>
<keyword evidence="2 8" id="KW-0547">Nucleotide-binding</keyword>
<accession>A0A5F9DGV7</accession>
<dbReference type="Ensembl" id="ENSOCUT00000055592.1">
    <property type="protein sequence ID" value="ENSOCUP00000044587.1"/>
    <property type="gene ID" value="ENSOCUG00000031726.1"/>
</dbReference>
<evidence type="ECO:0000256" key="7">
    <source>
        <dbReference type="ARBA" id="ARBA00023203"/>
    </source>
</evidence>
<dbReference type="GO" id="GO:0016459">
    <property type="term" value="C:myosin complex"/>
    <property type="evidence" value="ECO:0007669"/>
    <property type="project" value="UniProtKB-KW"/>
</dbReference>
<proteinExistence type="inferred from homology"/>
<dbReference type="GeneTree" id="ENSGT00940000160318"/>
<sequence length="295" mass="33598">MIYHHQTFSIRLSFLKNYLFVDWHCGIAKASFFFSLWIFFPMHEEINRHWKNRGICLRLLSSLQILSVKEDTIQQMNPPKFEMIEDVAMLTHLNEASVLHTLKRRYDHWMIYTYSGLFCVTINPYKCLPLYQKEVMAAYKGKRRSEAPPHIFAVADNAFQDMLQGENQSILFTGESGSGKTVNTKHVIQYFATIAAMGESRKTLVSVYLSCASPIPSQEPGTSSGSPTWVQGPKDLGHPLLLSQVTAESQIQRGTAGTRTDSRMGCWHCRQGINLLHHSASPGHLYIRMPLATMR</sequence>
<evidence type="ECO:0000256" key="2">
    <source>
        <dbReference type="ARBA" id="ARBA00022741"/>
    </source>
</evidence>
<dbReference type="PROSITE" id="PS51456">
    <property type="entry name" value="MYOSIN_MOTOR"/>
    <property type="match status" value="1"/>
</dbReference>
<evidence type="ECO:0000256" key="4">
    <source>
        <dbReference type="ARBA" id="ARBA00023054"/>
    </source>
</evidence>
<reference evidence="10" key="2">
    <citation type="submission" date="2025-08" db="UniProtKB">
        <authorList>
            <consortium name="Ensembl"/>
        </authorList>
    </citation>
    <scope>IDENTIFICATION</scope>
    <source>
        <strain evidence="10">Thorbecke</strain>
    </source>
</reference>
<evidence type="ECO:0000256" key="1">
    <source>
        <dbReference type="ARBA" id="ARBA00008314"/>
    </source>
</evidence>
<keyword evidence="5 8" id="KW-0518">Myosin</keyword>
<reference evidence="10 11" key="1">
    <citation type="journal article" date="2011" name="Nature">
        <title>A high-resolution map of human evolutionary constraint using 29 mammals.</title>
        <authorList>
            <person name="Lindblad-Toh K."/>
            <person name="Garber M."/>
            <person name="Zuk O."/>
            <person name="Lin M.F."/>
            <person name="Parker B.J."/>
            <person name="Washietl S."/>
            <person name="Kheradpour P."/>
            <person name="Ernst J."/>
            <person name="Jordan G."/>
            <person name="Mauceli E."/>
            <person name="Ward L.D."/>
            <person name="Lowe C.B."/>
            <person name="Holloway A.K."/>
            <person name="Clamp M."/>
            <person name="Gnerre S."/>
            <person name="Alfoldi J."/>
            <person name="Beal K."/>
            <person name="Chang J."/>
            <person name="Clawson H."/>
            <person name="Cuff J."/>
            <person name="Di Palma F."/>
            <person name="Fitzgerald S."/>
            <person name="Flicek P."/>
            <person name="Guttman M."/>
            <person name="Hubisz M.J."/>
            <person name="Jaffe D.B."/>
            <person name="Jungreis I."/>
            <person name="Kent W.J."/>
            <person name="Kostka D."/>
            <person name="Lara M."/>
            <person name="Martins A.L."/>
            <person name="Massingham T."/>
            <person name="Moltke I."/>
            <person name="Raney B.J."/>
            <person name="Rasmussen M.D."/>
            <person name="Robinson J."/>
            <person name="Stark A."/>
            <person name="Vilella A.J."/>
            <person name="Wen J."/>
            <person name="Xie X."/>
            <person name="Zody M.C."/>
            <person name="Baldwin J."/>
            <person name="Bloom T."/>
            <person name="Chin C.W."/>
            <person name="Heiman D."/>
            <person name="Nicol R."/>
            <person name="Nusbaum C."/>
            <person name="Young S."/>
            <person name="Wilkinson J."/>
            <person name="Worley K.C."/>
            <person name="Kovar C.L."/>
            <person name="Muzny D.M."/>
            <person name="Gibbs R.A."/>
            <person name="Cree A."/>
            <person name="Dihn H.H."/>
            <person name="Fowler G."/>
            <person name="Jhangiani S."/>
            <person name="Joshi V."/>
            <person name="Lee S."/>
            <person name="Lewis L.R."/>
            <person name="Nazareth L.V."/>
            <person name="Okwuonu G."/>
            <person name="Santibanez J."/>
            <person name="Warren W.C."/>
            <person name="Mardis E.R."/>
            <person name="Weinstock G.M."/>
            <person name="Wilson R.K."/>
            <person name="Delehaunty K."/>
            <person name="Dooling D."/>
            <person name="Fronik C."/>
            <person name="Fulton L."/>
            <person name="Fulton B."/>
            <person name="Graves T."/>
            <person name="Minx P."/>
            <person name="Sodergren E."/>
            <person name="Birney E."/>
            <person name="Margulies E.H."/>
            <person name="Herrero J."/>
            <person name="Green E.D."/>
            <person name="Haussler D."/>
            <person name="Siepel A."/>
            <person name="Goldman N."/>
            <person name="Pollard K.S."/>
            <person name="Pedersen J.S."/>
            <person name="Lander E.S."/>
            <person name="Kellis M."/>
        </authorList>
    </citation>
    <scope>NUCLEOTIDE SEQUENCE [LARGE SCALE GENOMIC DNA]</scope>
    <source>
        <strain evidence="10 11">Thorbecke inbred</strain>
    </source>
</reference>
<dbReference type="InterPro" id="IPR036961">
    <property type="entry name" value="Kinesin_motor_dom_sf"/>
</dbReference>
<comment type="caution">
    <text evidence="8">Lacks conserved residue(s) required for the propagation of feature annotation.</text>
</comment>
<dbReference type="Proteomes" id="UP000001811">
    <property type="component" value="Chromosome 14"/>
</dbReference>
<keyword evidence="11" id="KW-1185">Reference proteome</keyword>
<dbReference type="GO" id="GO:0051015">
    <property type="term" value="F:actin filament binding"/>
    <property type="evidence" value="ECO:0007669"/>
    <property type="project" value="TreeGrafter"/>
</dbReference>
<evidence type="ECO:0000256" key="3">
    <source>
        <dbReference type="ARBA" id="ARBA00022840"/>
    </source>
</evidence>
<dbReference type="PANTHER" id="PTHR13140:SF857">
    <property type="entry name" value="MYOSIN-11"/>
    <property type="match status" value="1"/>
</dbReference>
<keyword evidence="4" id="KW-0175">Coiled coil</keyword>
<name>A0A5F9DGV7_RABIT</name>
<dbReference type="Pfam" id="PF00063">
    <property type="entry name" value="Myosin_head"/>
    <property type="match status" value="1"/>
</dbReference>
<dbReference type="SMART" id="SM00242">
    <property type="entry name" value="MYSc"/>
    <property type="match status" value="1"/>
</dbReference>
<dbReference type="GO" id="GO:0005524">
    <property type="term" value="F:ATP binding"/>
    <property type="evidence" value="ECO:0007669"/>
    <property type="project" value="UniProtKB-UniRule"/>
</dbReference>
<dbReference type="Gene3D" id="3.40.850.10">
    <property type="entry name" value="Kinesin motor domain"/>
    <property type="match status" value="1"/>
</dbReference>
<dbReference type="PRINTS" id="PR00193">
    <property type="entry name" value="MYOSINHEAVY"/>
</dbReference>
<dbReference type="EMBL" id="AAGW02015850">
    <property type="status" value="NOT_ANNOTATED_CDS"/>
    <property type="molecule type" value="Genomic_DNA"/>
</dbReference>
<dbReference type="PANTHER" id="PTHR13140">
    <property type="entry name" value="MYOSIN"/>
    <property type="match status" value="1"/>
</dbReference>
<organism evidence="10 11">
    <name type="scientific">Oryctolagus cuniculus</name>
    <name type="common">Rabbit</name>
    <dbReference type="NCBI Taxonomy" id="9986"/>
    <lineage>
        <taxon>Eukaryota</taxon>
        <taxon>Metazoa</taxon>
        <taxon>Chordata</taxon>
        <taxon>Craniata</taxon>
        <taxon>Vertebrata</taxon>
        <taxon>Euteleostomi</taxon>
        <taxon>Mammalia</taxon>
        <taxon>Eutheria</taxon>
        <taxon>Euarchontoglires</taxon>
        <taxon>Glires</taxon>
        <taxon>Lagomorpha</taxon>
        <taxon>Leporidae</taxon>
        <taxon>Oryctolagus</taxon>
    </lineage>
</organism>
<dbReference type="GO" id="GO:0000146">
    <property type="term" value="F:microfilament motor activity"/>
    <property type="evidence" value="ECO:0007669"/>
    <property type="project" value="TreeGrafter"/>
</dbReference>
<reference evidence="10" key="3">
    <citation type="submission" date="2025-09" db="UniProtKB">
        <authorList>
            <consortium name="Ensembl"/>
        </authorList>
    </citation>
    <scope>IDENTIFICATION</scope>
    <source>
        <strain evidence="10">Thorbecke</strain>
    </source>
</reference>
<keyword evidence="7 8" id="KW-0009">Actin-binding</keyword>
<keyword evidence="6 8" id="KW-0505">Motor protein</keyword>
<evidence type="ECO:0000256" key="6">
    <source>
        <dbReference type="ARBA" id="ARBA00023175"/>
    </source>
</evidence>
<dbReference type="SUPFAM" id="SSF52540">
    <property type="entry name" value="P-loop containing nucleoside triphosphate hydrolases"/>
    <property type="match status" value="1"/>
</dbReference>
<evidence type="ECO:0000313" key="10">
    <source>
        <dbReference type="Ensembl" id="ENSOCUP00000044587.1"/>
    </source>
</evidence>
<dbReference type="AlphaFoldDB" id="A0A5F9DGV7"/>
<dbReference type="GO" id="GO:0016020">
    <property type="term" value="C:membrane"/>
    <property type="evidence" value="ECO:0007669"/>
    <property type="project" value="TreeGrafter"/>
</dbReference>
<evidence type="ECO:0000259" key="9">
    <source>
        <dbReference type="PROSITE" id="PS51456"/>
    </source>
</evidence>
<evidence type="ECO:0000256" key="5">
    <source>
        <dbReference type="ARBA" id="ARBA00023123"/>
    </source>
</evidence>
<dbReference type="PaxDb" id="9986-ENSOCUP00000005359"/>
<keyword evidence="3 8" id="KW-0067">ATP-binding</keyword>
<comment type="similarity">
    <text evidence="1 8">Belongs to the TRAFAC class myosin-kinesin ATPase superfamily. Myosin family.</text>
</comment>
<protein>
    <recommendedName>
        <fullName evidence="9">Myosin motor domain-containing protein</fullName>
    </recommendedName>
</protein>
<dbReference type="InParanoid" id="A0A5F9DGV7"/>
<evidence type="ECO:0000256" key="8">
    <source>
        <dbReference type="PROSITE-ProRule" id="PRU00782"/>
    </source>
</evidence>
<evidence type="ECO:0000313" key="11">
    <source>
        <dbReference type="Proteomes" id="UP000001811"/>
    </source>
</evidence>